<name>C6L9C8_9FIRM</name>
<reference evidence="2" key="1">
    <citation type="submission" date="2009-07" db="EMBL/GenBank/DDBJ databases">
        <authorList>
            <person name="Weinstock G."/>
            <person name="Sodergren E."/>
            <person name="Clifton S."/>
            <person name="Fulton L."/>
            <person name="Fulton B."/>
            <person name="Courtney L."/>
            <person name="Fronick C."/>
            <person name="Harrison M."/>
            <person name="Strong C."/>
            <person name="Farmer C."/>
            <person name="Delahaunty K."/>
            <person name="Markovic C."/>
            <person name="Hall O."/>
            <person name="Minx P."/>
            <person name="Tomlinson C."/>
            <person name="Mitreva M."/>
            <person name="Nelson J."/>
            <person name="Hou S."/>
            <person name="Wollam A."/>
            <person name="Pepin K.H."/>
            <person name="Johnson M."/>
            <person name="Bhonagiri V."/>
            <person name="Nash W.E."/>
            <person name="Warren W."/>
            <person name="Chinwalla A."/>
            <person name="Mardis E.R."/>
            <person name="Wilson R.K."/>
        </authorList>
    </citation>
    <scope>NUCLEOTIDE SEQUENCE [LARGE SCALE GENOMIC DNA]</scope>
    <source>
        <strain evidence="2">DSM 14469</strain>
    </source>
</reference>
<feature type="signal peptide" evidence="1">
    <location>
        <begin position="1"/>
        <end position="33"/>
    </location>
</feature>
<comment type="caution">
    <text evidence="2">The sequence shown here is derived from an EMBL/GenBank/DDBJ whole genome shotgun (WGS) entry which is preliminary data.</text>
</comment>
<dbReference type="STRING" id="168384.SAMN05660368_02844"/>
<feature type="chain" id="PRO_5039184652" description="Tat pathway signal sequence domain protein" evidence="1">
    <location>
        <begin position="34"/>
        <end position="154"/>
    </location>
</feature>
<organism evidence="2 3">
    <name type="scientific">Marvinbryantia formatexigens DSM 14469</name>
    <dbReference type="NCBI Taxonomy" id="478749"/>
    <lineage>
        <taxon>Bacteria</taxon>
        <taxon>Bacillati</taxon>
        <taxon>Bacillota</taxon>
        <taxon>Clostridia</taxon>
        <taxon>Lachnospirales</taxon>
        <taxon>Lachnospiraceae</taxon>
        <taxon>Marvinbryantia</taxon>
    </lineage>
</organism>
<evidence type="ECO:0000313" key="3">
    <source>
        <dbReference type="Proteomes" id="UP000005561"/>
    </source>
</evidence>
<keyword evidence="1" id="KW-0732">Signal</keyword>
<protein>
    <recommendedName>
        <fullName evidence="4">Tat pathway signal sequence domain protein</fullName>
    </recommendedName>
</protein>
<proteinExistence type="predicted"/>
<dbReference type="InterPro" id="IPR020208">
    <property type="entry name" value="DUF2712"/>
</dbReference>
<evidence type="ECO:0000256" key="1">
    <source>
        <dbReference type="SAM" id="SignalP"/>
    </source>
</evidence>
<gene>
    <name evidence="2" type="ORF">BRYFOR_05218</name>
</gene>
<evidence type="ECO:0008006" key="4">
    <source>
        <dbReference type="Google" id="ProtNLM"/>
    </source>
</evidence>
<keyword evidence="3" id="KW-1185">Reference proteome</keyword>
<dbReference type="Pfam" id="PF10916">
    <property type="entry name" value="DUF2712"/>
    <property type="match status" value="1"/>
</dbReference>
<dbReference type="AlphaFoldDB" id="C6L9C8"/>
<accession>C6L9C8</accession>
<evidence type="ECO:0000313" key="2">
    <source>
        <dbReference type="EMBL" id="EET62867.1"/>
    </source>
</evidence>
<sequence>MYMKKKRMLNRIFAFLTAATLALPVGMASSATASNWTDTEYYKDYSGDGGDVYTEWRQKQDSSSVYICHQGSVDVFAAVLVSGYNGIYSGSNGMYGKGSYVGVPTGQGFYIINYVAESFKSDYNKGNYKYIRLALCPTTHNQCSLYGVWSPDSI</sequence>
<dbReference type="Proteomes" id="UP000005561">
    <property type="component" value="Unassembled WGS sequence"/>
</dbReference>
<dbReference type="EMBL" id="ACCL02000001">
    <property type="protein sequence ID" value="EET62867.1"/>
    <property type="molecule type" value="Genomic_DNA"/>
</dbReference>